<feature type="transmembrane region" description="Helical" evidence="12">
    <location>
        <begin position="72"/>
        <end position="97"/>
    </location>
</feature>
<evidence type="ECO:0000256" key="12">
    <source>
        <dbReference type="RuleBase" id="RU910715"/>
    </source>
</evidence>
<feature type="transmembrane region" description="Helical" evidence="12">
    <location>
        <begin position="48"/>
        <end position="66"/>
    </location>
</feature>
<comment type="function">
    <text evidence="12">Mediates both low-affinity uptake and efflux of sugar across the membrane.</text>
</comment>
<feature type="transmembrane region" description="Helical" evidence="12">
    <location>
        <begin position="118"/>
        <end position="136"/>
    </location>
</feature>
<dbReference type="PANTHER" id="PTHR10791:SF30">
    <property type="entry name" value="SUGAR TRANSPORTER SWEET1"/>
    <property type="match status" value="1"/>
</dbReference>
<dbReference type="Gene3D" id="1.20.1280.290">
    <property type="match status" value="2"/>
</dbReference>
<dbReference type="eggNOG" id="KOG1623">
    <property type="taxonomic scope" value="Eukaryota"/>
</dbReference>
<feature type="transmembrane region" description="Helical" evidence="12">
    <location>
        <begin position="148"/>
        <end position="168"/>
    </location>
</feature>
<keyword evidence="7" id="KW-0677">Repeat</keyword>
<evidence type="ECO:0000313" key="13">
    <source>
        <dbReference type="EMBL" id="EMS57342.1"/>
    </source>
</evidence>
<keyword evidence="5 12" id="KW-0762">Sugar transport</keyword>
<dbReference type="Pfam" id="PF03083">
    <property type="entry name" value="MtN3_slv"/>
    <property type="match status" value="2"/>
</dbReference>
<dbReference type="GO" id="GO:0051119">
    <property type="term" value="F:sugar transmembrane transporter activity"/>
    <property type="evidence" value="ECO:0007669"/>
    <property type="project" value="InterPro"/>
</dbReference>
<dbReference type="InterPro" id="IPR004316">
    <property type="entry name" value="SWEET_rpt"/>
</dbReference>
<protein>
    <recommendedName>
        <fullName evidence="12">Bidirectional sugar transporter SWEET</fullName>
    </recommendedName>
</protein>
<reference evidence="13" key="1">
    <citation type="journal article" date="2013" name="Nature">
        <title>Draft genome of the wheat A-genome progenitor Triticum urartu.</title>
        <authorList>
            <person name="Ling H.Q."/>
            <person name="Zhao S."/>
            <person name="Liu D."/>
            <person name="Wang J."/>
            <person name="Sun H."/>
            <person name="Zhang C."/>
            <person name="Fan H."/>
            <person name="Li D."/>
            <person name="Dong L."/>
            <person name="Tao Y."/>
            <person name="Gao C."/>
            <person name="Wu H."/>
            <person name="Li Y."/>
            <person name="Cui Y."/>
            <person name="Guo X."/>
            <person name="Zheng S."/>
            <person name="Wang B."/>
            <person name="Yu K."/>
            <person name="Liang Q."/>
            <person name="Yang W."/>
            <person name="Lou X."/>
            <person name="Chen J."/>
            <person name="Feng M."/>
            <person name="Jian J."/>
            <person name="Zhang X."/>
            <person name="Luo G."/>
            <person name="Jiang Y."/>
            <person name="Liu J."/>
            <person name="Wang Z."/>
            <person name="Sha Y."/>
            <person name="Zhang B."/>
            <person name="Wu H."/>
            <person name="Tang D."/>
            <person name="Shen Q."/>
            <person name="Xue P."/>
            <person name="Zou S."/>
            <person name="Wang X."/>
            <person name="Liu X."/>
            <person name="Wang F."/>
            <person name="Yang Y."/>
            <person name="An X."/>
            <person name="Dong Z."/>
            <person name="Zhang K."/>
            <person name="Zhang X."/>
            <person name="Luo M.C."/>
            <person name="Dvorak J."/>
            <person name="Tong Y."/>
            <person name="Wang J."/>
            <person name="Yang H."/>
            <person name="Li Z."/>
            <person name="Wang D."/>
            <person name="Zhang A."/>
            <person name="Wang J."/>
        </authorList>
    </citation>
    <scope>NUCLEOTIDE SEQUENCE</scope>
</reference>
<evidence type="ECO:0000256" key="7">
    <source>
        <dbReference type="ARBA" id="ARBA00022737"/>
    </source>
</evidence>
<comment type="similarity">
    <text evidence="2 12">Belongs to the SWEET sugar transporter family.</text>
</comment>
<dbReference type="PANTHER" id="PTHR10791">
    <property type="entry name" value="RAG1-ACTIVATING PROTEIN 1"/>
    <property type="match status" value="1"/>
</dbReference>
<comment type="function">
    <text evidence="10">Mediates both low-affinity uptake and efflux of sugar across the plasma membrane.</text>
</comment>
<keyword evidence="4" id="KW-1003">Cell membrane</keyword>
<dbReference type="AlphaFoldDB" id="M7ZBA3"/>
<evidence type="ECO:0000256" key="4">
    <source>
        <dbReference type="ARBA" id="ARBA00022475"/>
    </source>
</evidence>
<evidence type="ECO:0000256" key="3">
    <source>
        <dbReference type="ARBA" id="ARBA00022448"/>
    </source>
</evidence>
<comment type="subunit">
    <text evidence="11">Forms homooligomers and/or heterooligomers.</text>
</comment>
<name>M7ZBA3_TRIUA</name>
<comment type="subcellular location">
    <subcellularLocation>
        <location evidence="1">Cell membrane</location>
        <topology evidence="1">Multi-pass membrane protein</topology>
    </subcellularLocation>
</comment>
<keyword evidence="8 12" id="KW-1133">Transmembrane helix</keyword>
<feature type="transmembrane region" description="Helical" evidence="12">
    <location>
        <begin position="207"/>
        <end position="228"/>
    </location>
</feature>
<evidence type="ECO:0000256" key="10">
    <source>
        <dbReference type="ARBA" id="ARBA00037238"/>
    </source>
</evidence>
<evidence type="ECO:0000256" key="2">
    <source>
        <dbReference type="ARBA" id="ARBA00007809"/>
    </source>
</evidence>
<evidence type="ECO:0000256" key="1">
    <source>
        <dbReference type="ARBA" id="ARBA00004651"/>
    </source>
</evidence>
<keyword evidence="6 12" id="KW-0812">Transmembrane</keyword>
<evidence type="ECO:0000256" key="11">
    <source>
        <dbReference type="ARBA" id="ARBA00038715"/>
    </source>
</evidence>
<dbReference type="FunFam" id="1.20.1280.290:FF:000001">
    <property type="entry name" value="Bidirectional sugar transporter SWEET"/>
    <property type="match status" value="1"/>
</dbReference>
<evidence type="ECO:0000256" key="5">
    <source>
        <dbReference type="ARBA" id="ARBA00022597"/>
    </source>
</evidence>
<keyword evidence="3 12" id="KW-0813">Transport</keyword>
<accession>M7ZBA3</accession>
<feature type="transmembrane region" description="Helical" evidence="12">
    <location>
        <begin position="180"/>
        <end position="201"/>
    </location>
</feature>
<organism evidence="13">
    <name type="scientific">Triticum urartu</name>
    <name type="common">Red wild einkorn</name>
    <name type="synonym">Crithodium urartu</name>
    <dbReference type="NCBI Taxonomy" id="4572"/>
    <lineage>
        <taxon>Eukaryota</taxon>
        <taxon>Viridiplantae</taxon>
        <taxon>Streptophyta</taxon>
        <taxon>Embryophyta</taxon>
        <taxon>Tracheophyta</taxon>
        <taxon>Spermatophyta</taxon>
        <taxon>Magnoliopsida</taxon>
        <taxon>Liliopsida</taxon>
        <taxon>Poales</taxon>
        <taxon>Poaceae</taxon>
        <taxon>BOP clade</taxon>
        <taxon>Pooideae</taxon>
        <taxon>Triticodae</taxon>
        <taxon>Triticeae</taxon>
        <taxon>Triticinae</taxon>
        <taxon>Triticum</taxon>
    </lineage>
</organism>
<dbReference type="GO" id="GO:0005886">
    <property type="term" value="C:plasma membrane"/>
    <property type="evidence" value="ECO:0007669"/>
    <property type="project" value="UniProtKB-SubCell"/>
</dbReference>
<evidence type="ECO:0000256" key="8">
    <source>
        <dbReference type="ARBA" id="ARBA00022989"/>
    </source>
</evidence>
<proteinExistence type="inferred from homology"/>
<evidence type="ECO:0000256" key="9">
    <source>
        <dbReference type="ARBA" id="ARBA00023136"/>
    </source>
</evidence>
<dbReference type="EMBL" id="KD146625">
    <property type="protein sequence ID" value="EMS57342.1"/>
    <property type="molecule type" value="Genomic_DNA"/>
</dbReference>
<evidence type="ECO:0000256" key="6">
    <source>
        <dbReference type="ARBA" id="ARBA00022692"/>
    </source>
</evidence>
<dbReference type="FunFam" id="1.20.1280.290:FF:000002">
    <property type="entry name" value="Bidirectional sugar transporter SWEET"/>
    <property type="match status" value="1"/>
</dbReference>
<dbReference type="OMA" id="AFWRICA"/>
<gene>
    <name evidence="13" type="ORF">TRIUR3_33880</name>
</gene>
<keyword evidence="9 12" id="KW-0472">Membrane</keyword>
<comment type="caution">
    <text evidence="12">Lacks conserved residue(s) required for the propagation of feature annotation.</text>
</comment>
<dbReference type="InterPro" id="IPR047664">
    <property type="entry name" value="SWEET"/>
</dbReference>
<sequence>MALAYEEVMHARFSFTFPVRPRTLHPTSPAFWRICAAKDVEKFKPDPYLATLLNCMLWVFYGLPIVHANSTLVVTINGIGLAVEAVYLVIFFIYSTIKKRIRTSPINSSHSPFRRKMLIVLGVEAAFMLAVVVGVLHGTHTHKKRSMIAGILCAIFGCIMYASPLTIISKVIRTKSVEYMPFLLSLVSFLNGCCWTTYALIKFDLYVMIPNGLDAFLSLVQLILYFFYYKTTPKKEKIVELPTVVVDGILRQSWRVPDSACPSLESPAPPYIS</sequence>